<dbReference type="Pfam" id="PF07963">
    <property type="entry name" value="N_methyl"/>
    <property type="match status" value="1"/>
</dbReference>
<protein>
    <recommendedName>
        <fullName evidence="4">Prepilin-type N-terminal cleavage/methylation domain-containing protein</fullName>
    </recommendedName>
</protein>
<evidence type="ECO:0000313" key="2">
    <source>
        <dbReference type="EMBL" id="OGG72022.1"/>
    </source>
</evidence>
<dbReference type="InterPro" id="IPR012902">
    <property type="entry name" value="N_methyl_site"/>
</dbReference>
<comment type="caution">
    <text evidence="2">The sequence shown here is derived from an EMBL/GenBank/DDBJ whole genome shotgun (WGS) entry which is preliminary data.</text>
</comment>
<dbReference type="InterPro" id="IPR045584">
    <property type="entry name" value="Pilin-like"/>
</dbReference>
<accession>A0A1F6EFI7</accession>
<dbReference type="PROSITE" id="PS00409">
    <property type="entry name" value="PROKAR_NTER_METHYL"/>
    <property type="match status" value="1"/>
</dbReference>
<evidence type="ECO:0008006" key="4">
    <source>
        <dbReference type="Google" id="ProtNLM"/>
    </source>
</evidence>
<gene>
    <name evidence="2" type="ORF">A3E65_01440</name>
</gene>
<dbReference type="EMBL" id="MFLS01000027">
    <property type="protein sequence ID" value="OGG72022.1"/>
    <property type="molecule type" value="Genomic_DNA"/>
</dbReference>
<sequence length="188" mass="19586">MPMNRRLSTVRCSLSTGFTLVELLVAIGIFSVIMTLSAGAYLIMIGVSQRAQGVALAADNLAFVFENMTRSIRTGSGYSCSGGDCSGGASFSFISASGESITYSFVPPAGDTKGYVRQMVDGTPLSLTDPGVNITSLAFHLLGSAGTGAGDYHQPFLRVTVAGSVDVGHGENFSFSMETASVMRNLDL</sequence>
<feature type="transmembrane region" description="Helical" evidence="1">
    <location>
        <begin position="20"/>
        <end position="43"/>
    </location>
</feature>
<dbReference type="NCBIfam" id="TIGR02532">
    <property type="entry name" value="IV_pilin_GFxxxE"/>
    <property type="match status" value="1"/>
</dbReference>
<name>A0A1F6EFI7_9BACT</name>
<evidence type="ECO:0000313" key="3">
    <source>
        <dbReference type="Proteomes" id="UP000178392"/>
    </source>
</evidence>
<dbReference type="Proteomes" id="UP000178392">
    <property type="component" value="Unassembled WGS sequence"/>
</dbReference>
<dbReference type="Gene3D" id="3.30.700.10">
    <property type="entry name" value="Glycoprotein, Type 4 Pilin"/>
    <property type="match status" value="1"/>
</dbReference>
<organism evidence="2 3">
    <name type="scientific">Candidatus Kaiserbacteria bacterium RIFCSPHIGHO2_12_FULL_56_13</name>
    <dbReference type="NCBI Taxonomy" id="1798505"/>
    <lineage>
        <taxon>Bacteria</taxon>
        <taxon>Candidatus Kaiseribacteriota</taxon>
    </lineage>
</organism>
<proteinExistence type="predicted"/>
<dbReference type="AlphaFoldDB" id="A0A1F6EFI7"/>
<reference evidence="2 3" key="1">
    <citation type="journal article" date="2016" name="Nat. Commun.">
        <title>Thousands of microbial genomes shed light on interconnected biogeochemical processes in an aquifer system.</title>
        <authorList>
            <person name="Anantharaman K."/>
            <person name="Brown C.T."/>
            <person name="Hug L.A."/>
            <person name="Sharon I."/>
            <person name="Castelle C.J."/>
            <person name="Probst A.J."/>
            <person name="Thomas B.C."/>
            <person name="Singh A."/>
            <person name="Wilkins M.J."/>
            <person name="Karaoz U."/>
            <person name="Brodie E.L."/>
            <person name="Williams K.H."/>
            <person name="Hubbard S.S."/>
            <person name="Banfield J.F."/>
        </authorList>
    </citation>
    <scope>NUCLEOTIDE SEQUENCE [LARGE SCALE GENOMIC DNA]</scope>
</reference>
<dbReference type="SUPFAM" id="SSF54523">
    <property type="entry name" value="Pili subunits"/>
    <property type="match status" value="1"/>
</dbReference>
<keyword evidence="1" id="KW-0812">Transmembrane</keyword>
<keyword evidence="1" id="KW-0472">Membrane</keyword>
<keyword evidence="1" id="KW-1133">Transmembrane helix</keyword>
<evidence type="ECO:0000256" key="1">
    <source>
        <dbReference type="SAM" id="Phobius"/>
    </source>
</evidence>